<keyword evidence="3" id="KW-0235">DNA replication</keyword>
<dbReference type="InParanoid" id="A0A1B7MSM4"/>
<feature type="region of interest" description="Disordered" evidence="5">
    <location>
        <begin position="151"/>
        <end position="537"/>
    </location>
</feature>
<dbReference type="InterPro" id="IPR019038">
    <property type="entry name" value="POLD3"/>
</dbReference>
<dbReference type="GO" id="GO:1904161">
    <property type="term" value="P:DNA synthesis involved in UV-damage excision repair"/>
    <property type="evidence" value="ECO:0007669"/>
    <property type="project" value="TreeGrafter"/>
</dbReference>
<sequence length="537" mass="58917">MTSTRAKDFLTKELFIKKNVVTFRFLSRELGIHVNDAKNELAAYLAETATTDTPSFPTYMVSGLAPLSSNGSSVDAMDTDCADQSVMRSKIVLVDSDGLQDAKLQFARIHSVYIYSLSPSVFRDAYLVCEPTASVRDIDAKGNPALNGKIIGAHVKARRGPPKNTSTASSSKMTLDAHKPVAAQSIVLPRKSEQVAEKVKHDGPKDNDHAKSLAGTKEPPKPTGKLDWSKAKAKEQETTSGVHGKDKTKSQPNQETKASPSSAKLADKPPRNRNFGPQSKQSAPKPAAPELKRVPKRKSPDPSDSDVNVEDQPTLKNQKAAPPATSNARVKNGIIMSDDEDEEIPCKPRRNKTSSFERSLEAMMDIDDDQVVRMSRLSSRRPDDEMDDTPDEIDLTDAEIPISSAAEEEEEEEEEDLKPQTKRRKPKKVVPVGRNGLKKCRVMKSRTTTDAKGYMQTEDYSSYESVSEEEAVPGDAKKSKGKKKTETKVEDEAGEKLVQANLKIKETNSSRPAKAKAGKLPKRGGILNFFGPDKTKK</sequence>
<dbReference type="GO" id="GO:0006271">
    <property type="term" value="P:DNA strand elongation involved in DNA replication"/>
    <property type="evidence" value="ECO:0007669"/>
    <property type="project" value="TreeGrafter"/>
</dbReference>
<evidence type="ECO:0000256" key="4">
    <source>
        <dbReference type="ARBA" id="ARBA00023242"/>
    </source>
</evidence>
<dbReference type="Proteomes" id="UP000092154">
    <property type="component" value="Unassembled WGS sequence"/>
</dbReference>
<dbReference type="OrthoDB" id="514823at2759"/>
<keyword evidence="7" id="KW-1185">Reference proteome</keyword>
<feature type="compositionally biased region" description="Polar residues" evidence="5">
    <location>
        <begin position="250"/>
        <end position="262"/>
    </location>
</feature>
<dbReference type="InterPro" id="IPR041913">
    <property type="entry name" value="POLD3_sf"/>
</dbReference>
<dbReference type="PANTHER" id="PTHR17598">
    <property type="entry name" value="DNA POLYMERASE DELTA SUBUNIT 3"/>
    <property type="match status" value="1"/>
</dbReference>
<accession>A0A1B7MSM4</accession>
<dbReference type="Pfam" id="PF09507">
    <property type="entry name" value="CDC27"/>
    <property type="match status" value="1"/>
</dbReference>
<evidence type="ECO:0000256" key="3">
    <source>
        <dbReference type="ARBA" id="ARBA00022705"/>
    </source>
</evidence>
<proteinExistence type="predicted"/>
<feature type="compositionally biased region" description="Acidic residues" evidence="5">
    <location>
        <begin position="384"/>
        <end position="397"/>
    </location>
</feature>
<dbReference type="GO" id="GO:0006297">
    <property type="term" value="P:nucleotide-excision repair, DNA gap filling"/>
    <property type="evidence" value="ECO:0007669"/>
    <property type="project" value="TreeGrafter"/>
</dbReference>
<evidence type="ECO:0000313" key="6">
    <source>
        <dbReference type="EMBL" id="OAX35619.1"/>
    </source>
</evidence>
<dbReference type="PANTHER" id="PTHR17598:SF13">
    <property type="entry name" value="DNA POLYMERASE DELTA SUBUNIT 3"/>
    <property type="match status" value="1"/>
</dbReference>
<dbReference type="GO" id="GO:0003887">
    <property type="term" value="F:DNA-directed DNA polymerase activity"/>
    <property type="evidence" value="ECO:0007669"/>
    <property type="project" value="TreeGrafter"/>
</dbReference>
<keyword evidence="4" id="KW-0539">Nucleus</keyword>
<feature type="compositionally biased region" description="Polar residues" evidence="5">
    <location>
        <begin position="163"/>
        <end position="173"/>
    </location>
</feature>
<feature type="compositionally biased region" description="Basic and acidic residues" evidence="5">
    <location>
        <begin position="190"/>
        <end position="211"/>
    </location>
</feature>
<feature type="compositionally biased region" description="Acidic residues" evidence="5">
    <location>
        <begin position="406"/>
        <end position="416"/>
    </location>
</feature>
<feature type="compositionally biased region" description="Basic and acidic residues" evidence="5">
    <location>
        <begin position="484"/>
        <end position="495"/>
    </location>
</feature>
<feature type="compositionally biased region" description="Basic and acidic residues" evidence="5">
    <location>
        <begin position="290"/>
        <end position="301"/>
    </location>
</feature>
<dbReference type="STRING" id="1314800.A0A1B7MSM4"/>
<dbReference type="Gene3D" id="3.90.1030.20">
    <property type="entry name" value="DNA polymerase delta, p66 (Cdc27) subunit, wHTH domain"/>
    <property type="match status" value="1"/>
</dbReference>
<dbReference type="AlphaFoldDB" id="A0A1B7MSM4"/>
<evidence type="ECO:0000256" key="5">
    <source>
        <dbReference type="SAM" id="MobiDB-lite"/>
    </source>
</evidence>
<dbReference type="EMBL" id="KV448482">
    <property type="protein sequence ID" value="OAX35619.1"/>
    <property type="molecule type" value="Genomic_DNA"/>
</dbReference>
<evidence type="ECO:0000313" key="7">
    <source>
        <dbReference type="Proteomes" id="UP000092154"/>
    </source>
</evidence>
<feature type="compositionally biased region" description="Basic residues" evidence="5">
    <location>
        <begin position="513"/>
        <end position="522"/>
    </location>
</feature>
<protein>
    <recommendedName>
        <fullName evidence="2">DNA polymerase delta subunit 3</fullName>
    </recommendedName>
</protein>
<name>A0A1B7MSM4_9AGAM</name>
<evidence type="ECO:0000256" key="1">
    <source>
        <dbReference type="ARBA" id="ARBA00004123"/>
    </source>
</evidence>
<organism evidence="6 7">
    <name type="scientific">Rhizopogon vinicolor AM-OR11-026</name>
    <dbReference type="NCBI Taxonomy" id="1314800"/>
    <lineage>
        <taxon>Eukaryota</taxon>
        <taxon>Fungi</taxon>
        <taxon>Dikarya</taxon>
        <taxon>Basidiomycota</taxon>
        <taxon>Agaricomycotina</taxon>
        <taxon>Agaricomycetes</taxon>
        <taxon>Agaricomycetidae</taxon>
        <taxon>Boletales</taxon>
        <taxon>Suillineae</taxon>
        <taxon>Rhizopogonaceae</taxon>
        <taxon>Rhizopogon</taxon>
    </lineage>
</organism>
<evidence type="ECO:0000256" key="2">
    <source>
        <dbReference type="ARBA" id="ARBA00017589"/>
    </source>
</evidence>
<feature type="compositionally biased region" description="Basic and acidic residues" evidence="5">
    <location>
        <begin position="227"/>
        <end position="249"/>
    </location>
</feature>
<dbReference type="GO" id="GO:0043625">
    <property type="term" value="C:delta DNA polymerase complex"/>
    <property type="evidence" value="ECO:0007669"/>
    <property type="project" value="InterPro"/>
</dbReference>
<comment type="subcellular location">
    <subcellularLocation>
        <location evidence="1">Nucleus</location>
    </subcellularLocation>
</comment>
<reference evidence="6 7" key="1">
    <citation type="submission" date="2016-06" db="EMBL/GenBank/DDBJ databases">
        <title>Comparative genomics of the ectomycorrhizal sister species Rhizopogon vinicolor and Rhizopogon vesiculosus (Basidiomycota: Boletales) reveals a divergence of the mating type B locus.</title>
        <authorList>
            <consortium name="DOE Joint Genome Institute"/>
            <person name="Mujic A.B."/>
            <person name="Kuo A."/>
            <person name="Tritt A."/>
            <person name="Lipzen A."/>
            <person name="Chen C."/>
            <person name="Johnson J."/>
            <person name="Sharma A."/>
            <person name="Barry K."/>
            <person name="Grigoriev I.V."/>
            <person name="Spatafora J.W."/>
        </authorList>
    </citation>
    <scope>NUCLEOTIDE SEQUENCE [LARGE SCALE GENOMIC DNA]</scope>
    <source>
        <strain evidence="6 7">AM-OR11-026</strain>
    </source>
</reference>
<gene>
    <name evidence="6" type="ORF">K503DRAFT_858494</name>
</gene>